<evidence type="ECO:0000256" key="8">
    <source>
        <dbReference type="ARBA" id="ARBA00023315"/>
    </source>
</evidence>
<dbReference type="GO" id="GO:0071555">
    <property type="term" value="P:cell wall organization"/>
    <property type="evidence" value="ECO:0007669"/>
    <property type="project" value="UniProtKB-KW"/>
</dbReference>
<dbReference type="Gene3D" id="1.20.58.90">
    <property type="match status" value="1"/>
</dbReference>
<keyword evidence="7" id="KW-0573">Peptidoglycan synthesis</keyword>
<evidence type="ECO:0000256" key="1">
    <source>
        <dbReference type="ARBA" id="ARBA00009943"/>
    </source>
</evidence>
<dbReference type="Gene3D" id="3.40.630.30">
    <property type="match status" value="2"/>
</dbReference>
<dbReference type="SUPFAM" id="SSF55729">
    <property type="entry name" value="Acyl-CoA N-acyltransferases (Nat)"/>
    <property type="match status" value="2"/>
</dbReference>
<dbReference type="RefSeq" id="WP_029510299.1">
    <property type="nucleotide sequence ID" value="NZ_JACGAK010000001.1"/>
</dbReference>
<accession>A0A6L7A5L2</accession>
<dbReference type="InterPro" id="IPR050644">
    <property type="entry name" value="PG_Glycine_Bridge_Synth"/>
</dbReference>
<evidence type="ECO:0000256" key="9">
    <source>
        <dbReference type="ARBA" id="ARBA00023316"/>
    </source>
</evidence>
<keyword evidence="8" id="KW-0012">Acyltransferase</keyword>
<organism evidence="13 14">
    <name type="scientific">Leuconostoc lactis</name>
    <dbReference type="NCBI Taxonomy" id="1246"/>
    <lineage>
        <taxon>Bacteria</taxon>
        <taxon>Bacillati</taxon>
        <taxon>Bacillota</taxon>
        <taxon>Bacilli</taxon>
        <taxon>Lactobacillales</taxon>
        <taxon>Lactobacillaceae</taxon>
        <taxon>Leuconostoc</taxon>
    </lineage>
</organism>
<dbReference type="GO" id="GO:0000166">
    <property type="term" value="F:nucleotide binding"/>
    <property type="evidence" value="ECO:0007669"/>
    <property type="project" value="InterPro"/>
</dbReference>
<dbReference type="EC" id="2.3.2.17" evidence="2"/>
<keyword evidence="5 13" id="KW-0808">Transferase</keyword>
<dbReference type="PANTHER" id="PTHR36174:SF2">
    <property type="entry name" value="AMINOACYLTRANSFERASE FEMA"/>
    <property type="match status" value="1"/>
</dbReference>
<sequence length="417" mass="47995">MTLVFTTLTPEEYNQFELQQPLGSYTQSVLQYHLLRQRQRDAFLLGVKDDDTIVAAALVTTEMTRFGQVYLFDRGPLMDFSDRELLAFFARSVRHFAKKQGALYIIWRPNVTYANTDDKGQLIGSTNDQFLTMMTTAGFTHEPFQFGMSTTGSPTWEYVKPLAGLDNERAIRQSYTKNAQYYLKKNQQFGIQLRELSREELPAFKQLTQTTADRLHYHDKDLSFYEAIYDNYGDDATFIFAELNFERYIAEESAKIAALDQKLAKIQEKIDKYPHQDKFKRQFAEFDDQKQHHIKRVEKANQQFAAAGQATVVVAGALFIAQPQEMTYLYSGTYEAYMDYYAPYQIQDAMIQRAVAQGIPLYNFYGISGRFDGSDGVLGFKTAFAGHARQLVGDFILPVNGTKYRLYRLLKRLTGRG</sequence>
<dbReference type="GO" id="GO:0008360">
    <property type="term" value="P:regulation of cell shape"/>
    <property type="evidence" value="ECO:0007669"/>
    <property type="project" value="UniProtKB-KW"/>
</dbReference>
<evidence type="ECO:0000256" key="6">
    <source>
        <dbReference type="ARBA" id="ARBA00022960"/>
    </source>
</evidence>
<dbReference type="InterPro" id="IPR010978">
    <property type="entry name" value="tRNA-bd_arm"/>
</dbReference>
<evidence type="ECO:0000313" key="13">
    <source>
        <dbReference type="EMBL" id="MWN20605.1"/>
    </source>
</evidence>
<dbReference type="PANTHER" id="PTHR36174">
    <property type="entry name" value="LIPID II:GLYCINE GLYCYLTRANSFERASE"/>
    <property type="match status" value="1"/>
</dbReference>
<dbReference type="InterPro" id="IPR016181">
    <property type="entry name" value="Acyl_CoA_acyltransferase"/>
</dbReference>
<evidence type="ECO:0000256" key="2">
    <source>
        <dbReference type="ARBA" id="ARBA00012466"/>
    </source>
</evidence>
<dbReference type="InterPro" id="IPR003447">
    <property type="entry name" value="FEMABX"/>
</dbReference>
<comment type="caution">
    <text evidence="13">The sequence shown here is derived from an EMBL/GenBank/DDBJ whole genome shotgun (WGS) entry which is preliminary data.</text>
</comment>
<dbReference type="Pfam" id="PF02388">
    <property type="entry name" value="FemAB"/>
    <property type="match status" value="1"/>
</dbReference>
<evidence type="ECO:0000256" key="12">
    <source>
        <dbReference type="ARBA" id="ARBA00047483"/>
    </source>
</evidence>
<evidence type="ECO:0000256" key="3">
    <source>
        <dbReference type="ARBA" id="ARBA00016236"/>
    </source>
</evidence>
<evidence type="ECO:0000256" key="5">
    <source>
        <dbReference type="ARBA" id="ARBA00022679"/>
    </source>
</evidence>
<dbReference type="Proteomes" id="UP000478636">
    <property type="component" value="Unassembled WGS sequence"/>
</dbReference>
<proteinExistence type="inferred from homology"/>
<dbReference type="GO" id="GO:0009252">
    <property type="term" value="P:peptidoglycan biosynthetic process"/>
    <property type="evidence" value="ECO:0007669"/>
    <property type="project" value="UniProtKB-KW"/>
</dbReference>
<keyword evidence="6" id="KW-0133">Cell shape</keyword>
<protein>
    <recommendedName>
        <fullName evidence="3">Aminoacyltransferase FemA</fullName>
        <ecNumber evidence="2">2.3.2.17</ecNumber>
    </recommendedName>
    <alternativeName>
        <fullName evidence="11">Factor essential for expression of methicillin resistance A</fullName>
    </alternativeName>
    <alternativeName>
        <fullName evidence="10">N-acetylmuramoyl-L-alanyl-D-glutamyl-L-lysyl-(N6-glycyl)-D-alanyl-D-alanine-diphosphoundecaprenyl-N-acetylglucosamine:glycine glycyltransferase</fullName>
    </alternativeName>
</protein>
<evidence type="ECO:0000256" key="10">
    <source>
        <dbReference type="ARBA" id="ARBA00030706"/>
    </source>
</evidence>
<dbReference type="PROSITE" id="PS51191">
    <property type="entry name" value="FEMABX"/>
    <property type="match status" value="1"/>
</dbReference>
<keyword evidence="4" id="KW-0963">Cytoplasm</keyword>
<comment type="catalytic activity">
    <reaction evidence="12">
        <text>beta-D-GlcNAc-(1-&gt;4)-Mur2Ac(oyl-L-Ala-D-isoglutaminyl-L-Lys-(N(6)-Gly)-D-Ala-D-Ala)-di-trans,octa-cis-undecaprenyl diphosphate + 2 glycyl-tRNA(Gly) = MurNAc-L-Ala-D-isoglutaminyl-L-Lys-(N(6)-tri-Gly)-D-Ala-D-Ala-diphospho-di-trans,octa-cis-undecaprenyl-GlcNAc + 2 tRNA(Gly) + 2 H(+)</text>
        <dbReference type="Rhea" id="RHEA:30439"/>
        <dbReference type="Rhea" id="RHEA-COMP:9664"/>
        <dbReference type="Rhea" id="RHEA-COMP:9683"/>
        <dbReference type="ChEBI" id="CHEBI:15378"/>
        <dbReference type="ChEBI" id="CHEBI:62234"/>
        <dbReference type="ChEBI" id="CHEBI:62235"/>
        <dbReference type="ChEBI" id="CHEBI:78442"/>
        <dbReference type="ChEBI" id="CHEBI:78522"/>
        <dbReference type="EC" id="2.3.2.17"/>
    </reaction>
</comment>
<dbReference type="AlphaFoldDB" id="A0A6L7A5L2"/>
<reference evidence="13 14" key="1">
    <citation type="submission" date="2019-12" db="EMBL/GenBank/DDBJ databases">
        <title>Complete genome sequence of Leuconostoc lactis strain AVN1 provides insights into metabolic potential.</title>
        <authorList>
            <person name="Besrour N."/>
            <person name="Najjari A."/>
            <person name="Fhoula I."/>
            <person name="Jaballah S."/>
            <person name="Klibi N."/>
            <person name="Ouzari H.I."/>
        </authorList>
    </citation>
    <scope>NUCLEOTIDE SEQUENCE [LARGE SCALE GENOMIC DNA]</scope>
    <source>
        <strain evidence="13 14">AVN1</strain>
    </source>
</reference>
<evidence type="ECO:0000256" key="4">
    <source>
        <dbReference type="ARBA" id="ARBA00022490"/>
    </source>
</evidence>
<comment type="similarity">
    <text evidence="1">Belongs to the FemABX family.</text>
</comment>
<evidence type="ECO:0000256" key="11">
    <source>
        <dbReference type="ARBA" id="ARBA00032233"/>
    </source>
</evidence>
<name>A0A6L7A5L2_LEULA</name>
<dbReference type="GO" id="GO:0016755">
    <property type="term" value="F:aminoacyltransferase activity"/>
    <property type="evidence" value="ECO:0007669"/>
    <property type="project" value="InterPro"/>
</dbReference>
<dbReference type="EMBL" id="WSZI01000008">
    <property type="protein sequence ID" value="MWN20605.1"/>
    <property type="molecule type" value="Genomic_DNA"/>
</dbReference>
<dbReference type="SUPFAM" id="SSF46589">
    <property type="entry name" value="tRNA-binding arm"/>
    <property type="match status" value="1"/>
</dbReference>
<evidence type="ECO:0000256" key="7">
    <source>
        <dbReference type="ARBA" id="ARBA00022984"/>
    </source>
</evidence>
<gene>
    <name evidence="13" type="ORF">GQS40_01335</name>
</gene>
<evidence type="ECO:0000313" key="14">
    <source>
        <dbReference type="Proteomes" id="UP000478636"/>
    </source>
</evidence>
<keyword evidence="9" id="KW-0961">Cell wall biogenesis/degradation</keyword>